<feature type="non-terminal residue" evidence="1">
    <location>
        <position position="1"/>
    </location>
</feature>
<accession>A0A9N9D776</accession>
<dbReference type="Proteomes" id="UP000789396">
    <property type="component" value="Unassembled WGS sequence"/>
</dbReference>
<organism evidence="1 2">
    <name type="scientific">Racocetra fulgida</name>
    <dbReference type="NCBI Taxonomy" id="60492"/>
    <lineage>
        <taxon>Eukaryota</taxon>
        <taxon>Fungi</taxon>
        <taxon>Fungi incertae sedis</taxon>
        <taxon>Mucoromycota</taxon>
        <taxon>Glomeromycotina</taxon>
        <taxon>Glomeromycetes</taxon>
        <taxon>Diversisporales</taxon>
        <taxon>Gigasporaceae</taxon>
        <taxon>Racocetra</taxon>
    </lineage>
</organism>
<dbReference type="OrthoDB" id="2437108at2759"/>
<gene>
    <name evidence="1" type="ORF">RFULGI_LOCUS7498</name>
</gene>
<proteinExistence type="predicted"/>
<sequence>VKFIKQKIKAAQSERNRLSMLLAEYTNDIVASQSDRAVKSRKDSLWSLVTKLLSAFNHSNPATYYLFEDAPEISENGIKNILSFYEMGKLRFQKVLDQDVYKIEPRVASGRHAADVSIHTYTQLENVKKQKSKSGNVVQESTIQQNTLALLSEISLPKQTRRITTEAEKTILAQLFDYEENLPETAVTKVFWELQPVSLDWTTERIKMY</sequence>
<keyword evidence="2" id="KW-1185">Reference proteome</keyword>
<dbReference type="AlphaFoldDB" id="A0A9N9D776"/>
<reference evidence="1" key="1">
    <citation type="submission" date="2021-06" db="EMBL/GenBank/DDBJ databases">
        <authorList>
            <person name="Kallberg Y."/>
            <person name="Tangrot J."/>
            <person name="Rosling A."/>
        </authorList>
    </citation>
    <scope>NUCLEOTIDE SEQUENCE</scope>
    <source>
        <strain evidence="1">IN212</strain>
    </source>
</reference>
<comment type="caution">
    <text evidence="1">The sequence shown here is derived from an EMBL/GenBank/DDBJ whole genome shotgun (WGS) entry which is preliminary data.</text>
</comment>
<name>A0A9N9D776_9GLOM</name>
<evidence type="ECO:0000313" key="2">
    <source>
        <dbReference type="Proteomes" id="UP000789396"/>
    </source>
</evidence>
<evidence type="ECO:0000313" key="1">
    <source>
        <dbReference type="EMBL" id="CAG8624904.1"/>
    </source>
</evidence>
<dbReference type="EMBL" id="CAJVPZ010010948">
    <property type="protein sequence ID" value="CAG8624904.1"/>
    <property type="molecule type" value="Genomic_DNA"/>
</dbReference>
<protein>
    <submittedName>
        <fullName evidence="1">3434_t:CDS:1</fullName>
    </submittedName>
</protein>